<accession>A0AC11BLW0</accession>
<reference evidence="1" key="3">
    <citation type="submission" date="2025-09" db="UniProtKB">
        <authorList>
            <consortium name="Ensembl"/>
        </authorList>
    </citation>
    <scope>IDENTIFICATION</scope>
</reference>
<sequence>MMPEEKTQTRRKRKEQGRLTFKDVAIEFTPEEWECLDLPQRALYREVMVETLRNLLSVGGFLTSGPPEKPRPTDILHEVHQGYMVQFRSEV</sequence>
<organism evidence="1">
    <name type="scientific">Ovis aries</name>
    <name type="common">Sheep</name>
    <dbReference type="NCBI Taxonomy" id="9940"/>
    <lineage>
        <taxon>Eukaryota</taxon>
        <taxon>Metazoa</taxon>
        <taxon>Chordata</taxon>
        <taxon>Craniata</taxon>
        <taxon>Vertebrata</taxon>
        <taxon>Euteleostomi</taxon>
        <taxon>Mammalia</taxon>
        <taxon>Eutheria</taxon>
        <taxon>Laurasiatheria</taxon>
        <taxon>Artiodactyla</taxon>
        <taxon>Ruminantia</taxon>
        <taxon>Pecora</taxon>
        <taxon>Bovidae</taxon>
        <taxon>Caprinae</taxon>
        <taxon>Ovis</taxon>
    </lineage>
</organism>
<reference evidence="1" key="1">
    <citation type="submission" date="2020-11" db="EMBL/GenBank/DDBJ databases">
        <authorList>
            <person name="Davenport K.M."/>
            <person name="Bickhart D.M."/>
            <person name="Smith T.P.L."/>
            <person name="Murdoch B.M."/>
            <person name="Rosen B.D."/>
        </authorList>
    </citation>
    <scope>NUCLEOTIDE SEQUENCE [LARGE SCALE GENOMIC DNA]</scope>
    <source>
        <strain evidence="1">OAR_USU_Benz2616</strain>
    </source>
</reference>
<dbReference type="Ensembl" id="ENSOART00020020321.2">
    <property type="protein sequence ID" value="ENSOARP00020016821.2"/>
    <property type="gene ID" value="ENSOARG00020036689.1"/>
</dbReference>
<reference evidence="1" key="2">
    <citation type="submission" date="2025-08" db="UniProtKB">
        <authorList>
            <consortium name="Ensembl"/>
        </authorList>
    </citation>
    <scope>IDENTIFICATION</scope>
</reference>
<name>A0AC11BLW0_SHEEP</name>
<evidence type="ECO:0000313" key="1">
    <source>
        <dbReference type="Ensembl" id="ENSOARP00020016821.2"/>
    </source>
</evidence>
<proteinExistence type="predicted"/>
<protein>
    <submittedName>
        <fullName evidence="1">Uncharacterized protein</fullName>
    </submittedName>
</protein>